<dbReference type="SMART" id="SM00671">
    <property type="entry name" value="SEL1"/>
    <property type="match status" value="1"/>
</dbReference>
<feature type="transmembrane region" description="Helical" evidence="6">
    <location>
        <begin position="107"/>
        <end position="125"/>
    </location>
</feature>
<dbReference type="Pfam" id="PF04932">
    <property type="entry name" value="Wzy_C"/>
    <property type="match status" value="1"/>
</dbReference>
<feature type="domain" description="O-antigen ligase-related" evidence="7">
    <location>
        <begin position="208"/>
        <end position="370"/>
    </location>
</feature>
<gene>
    <name evidence="8" type="ORF">A3B86_00320</name>
</gene>
<evidence type="ECO:0000256" key="6">
    <source>
        <dbReference type="SAM" id="Phobius"/>
    </source>
</evidence>
<evidence type="ECO:0000259" key="7">
    <source>
        <dbReference type="Pfam" id="PF04932"/>
    </source>
</evidence>
<keyword evidence="3 6" id="KW-1133">Transmembrane helix</keyword>
<sequence>MQKQTTRESNLVKFVRFGIYLTAIVPLIIFKDFISPFHFGKVIVFRSLIEVVGVLYLILVLKDRSYLPRPDKIFWAFLLFTAAFTLTTVTSVLPYPSFWGSLERMGGLWTFWHYFLFYIILTSVLTKKEHWFRMLDITIIAGILSAFYGFGQKTDISFFVGSGGRARIFGTIGNAALFAGTQLLVVFLSLTLYFSPQNTKNRKIFYLFAFAITSIAVLMTAVRGSLLAYAVGMMVFLFLFGTYNRSRFGRMVFSGLVGLVIIFIVFSFLFKDSQFVKSSGYLSRITDMSLRSPTTETRFWAWEAGFKGWVDNPKTILLGWGPENFNIPFSKNFNPKFFIGSGSETLFDRAHNMFIETLVTMGLVGLLAYIGIFIVAFSYLRQFLKNNDLIIYGTGFVAAIVAYMIHNSFIFDTSANFVIFFTILGFVSYLKSGHNRTLLSAQTTKINKTSINVLGVVFLVFALFLIYKTNILAAKANYATTRAIVRSWAGDFNGAVKKYEEALSYDVPGKYEYRHRFAQYLVGPGGPSVKEEPVLEAYKHALLVIEKNIEENPIDYLPYLYASRLNIILGKDDPESLFNDMALEYSLKALKLSPKFVRTYYEIAQAYLNKKDYPKAVEYFQRAADLNPDAGVSYAYLGAAKIENGDLVGGAEDLKRAIENKNPYTPREVDFQKLINAYLAVNDHEKIAWVFEQLIVADPNNAQYRASLATTYANLGRIDDAVAVAHKAVEIDQTFESDARIFVQSLGREW</sequence>
<feature type="transmembrane region" description="Helical" evidence="6">
    <location>
        <begin position="171"/>
        <end position="192"/>
    </location>
</feature>
<dbReference type="InterPro" id="IPR007016">
    <property type="entry name" value="O-antigen_ligase-rel_domated"/>
</dbReference>
<evidence type="ECO:0000313" key="8">
    <source>
        <dbReference type="EMBL" id="OGN06625.1"/>
    </source>
</evidence>
<feature type="transmembrane region" description="Helical" evidence="6">
    <location>
        <begin position="42"/>
        <end position="61"/>
    </location>
</feature>
<dbReference type="PANTHER" id="PTHR37422">
    <property type="entry name" value="TEICHURONIC ACID BIOSYNTHESIS PROTEIN TUAE"/>
    <property type="match status" value="1"/>
</dbReference>
<feature type="transmembrane region" description="Helical" evidence="6">
    <location>
        <begin position="132"/>
        <end position="151"/>
    </location>
</feature>
<dbReference type="Pfam" id="PF13181">
    <property type="entry name" value="TPR_8"/>
    <property type="match status" value="1"/>
</dbReference>
<feature type="transmembrane region" description="Helical" evidence="6">
    <location>
        <begin position="389"/>
        <end position="405"/>
    </location>
</feature>
<feature type="transmembrane region" description="Helical" evidence="6">
    <location>
        <begin position="12"/>
        <end position="30"/>
    </location>
</feature>
<evidence type="ECO:0000256" key="2">
    <source>
        <dbReference type="ARBA" id="ARBA00022692"/>
    </source>
</evidence>
<dbReference type="PROSITE" id="PS50005">
    <property type="entry name" value="TPR"/>
    <property type="match status" value="1"/>
</dbReference>
<feature type="transmembrane region" description="Helical" evidence="6">
    <location>
        <begin position="451"/>
        <end position="467"/>
    </location>
</feature>
<dbReference type="InterPro" id="IPR011990">
    <property type="entry name" value="TPR-like_helical_dom_sf"/>
</dbReference>
<dbReference type="InterPro" id="IPR006597">
    <property type="entry name" value="Sel1-like"/>
</dbReference>
<dbReference type="PANTHER" id="PTHR37422:SF13">
    <property type="entry name" value="LIPOPOLYSACCHARIDE BIOSYNTHESIS PROTEIN PA4999-RELATED"/>
    <property type="match status" value="1"/>
</dbReference>
<feature type="transmembrane region" description="Helical" evidence="6">
    <location>
        <begin position="227"/>
        <end position="244"/>
    </location>
</feature>
<comment type="subcellular location">
    <subcellularLocation>
        <location evidence="1">Membrane</location>
        <topology evidence="1">Multi-pass membrane protein</topology>
    </subcellularLocation>
</comment>
<organism evidence="8 9">
    <name type="scientific">Candidatus Yanofskybacteria bacterium RIFCSPHIGHO2_02_FULL_38_22b</name>
    <dbReference type="NCBI Taxonomy" id="1802673"/>
    <lineage>
        <taxon>Bacteria</taxon>
        <taxon>Candidatus Yanofskyibacteriota</taxon>
    </lineage>
</organism>
<dbReference type="PROSITE" id="PS50293">
    <property type="entry name" value="TPR_REGION"/>
    <property type="match status" value="1"/>
</dbReference>
<dbReference type="SMART" id="SM00028">
    <property type="entry name" value="TPR"/>
    <property type="match status" value="4"/>
</dbReference>
<feature type="transmembrane region" description="Helical" evidence="6">
    <location>
        <begin position="204"/>
        <end position="221"/>
    </location>
</feature>
<feature type="transmembrane region" description="Helical" evidence="6">
    <location>
        <begin position="353"/>
        <end position="377"/>
    </location>
</feature>
<evidence type="ECO:0000256" key="3">
    <source>
        <dbReference type="ARBA" id="ARBA00022989"/>
    </source>
</evidence>
<dbReference type="AlphaFoldDB" id="A0A1F8F0H9"/>
<reference evidence="8 9" key="1">
    <citation type="journal article" date="2016" name="Nat. Commun.">
        <title>Thousands of microbial genomes shed light on interconnected biogeochemical processes in an aquifer system.</title>
        <authorList>
            <person name="Anantharaman K."/>
            <person name="Brown C.T."/>
            <person name="Hug L.A."/>
            <person name="Sharon I."/>
            <person name="Castelle C.J."/>
            <person name="Probst A.J."/>
            <person name="Thomas B.C."/>
            <person name="Singh A."/>
            <person name="Wilkins M.J."/>
            <person name="Karaoz U."/>
            <person name="Brodie E.L."/>
            <person name="Williams K.H."/>
            <person name="Hubbard S.S."/>
            <person name="Banfield J.F."/>
        </authorList>
    </citation>
    <scope>NUCLEOTIDE SEQUENCE [LARGE SCALE GENOMIC DNA]</scope>
</reference>
<feature type="repeat" description="TPR" evidence="5">
    <location>
        <begin position="597"/>
        <end position="630"/>
    </location>
</feature>
<keyword evidence="4 6" id="KW-0472">Membrane</keyword>
<evidence type="ECO:0000256" key="4">
    <source>
        <dbReference type="ARBA" id="ARBA00023136"/>
    </source>
</evidence>
<dbReference type="EMBL" id="MGJN01000018">
    <property type="protein sequence ID" value="OGN06625.1"/>
    <property type="molecule type" value="Genomic_DNA"/>
</dbReference>
<evidence type="ECO:0000313" key="9">
    <source>
        <dbReference type="Proteomes" id="UP000176834"/>
    </source>
</evidence>
<dbReference type="InterPro" id="IPR051533">
    <property type="entry name" value="WaaL-like"/>
</dbReference>
<dbReference type="Proteomes" id="UP000176834">
    <property type="component" value="Unassembled WGS sequence"/>
</dbReference>
<dbReference type="GO" id="GO:0016020">
    <property type="term" value="C:membrane"/>
    <property type="evidence" value="ECO:0007669"/>
    <property type="project" value="UniProtKB-SubCell"/>
</dbReference>
<dbReference type="Pfam" id="PF00515">
    <property type="entry name" value="TPR_1"/>
    <property type="match status" value="1"/>
</dbReference>
<keyword evidence="2 6" id="KW-0812">Transmembrane</keyword>
<name>A0A1F8F0H9_9BACT</name>
<feature type="transmembrane region" description="Helical" evidence="6">
    <location>
        <begin position="251"/>
        <end position="270"/>
    </location>
</feature>
<evidence type="ECO:0000256" key="1">
    <source>
        <dbReference type="ARBA" id="ARBA00004141"/>
    </source>
</evidence>
<protein>
    <recommendedName>
        <fullName evidence="7">O-antigen ligase-related domain-containing protein</fullName>
    </recommendedName>
</protein>
<comment type="caution">
    <text evidence="8">The sequence shown here is derived from an EMBL/GenBank/DDBJ whole genome shotgun (WGS) entry which is preliminary data.</text>
</comment>
<accession>A0A1F8F0H9</accession>
<dbReference type="InterPro" id="IPR019734">
    <property type="entry name" value="TPR_rpt"/>
</dbReference>
<dbReference type="SUPFAM" id="SSF48452">
    <property type="entry name" value="TPR-like"/>
    <property type="match status" value="1"/>
</dbReference>
<proteinExistence type="predicted"/>
<evidence type="ECO:0000256" key="5">
    <source>
        <dbReference type="PROSITE-ProRule" id="PRU00339"/>
    </source>
</evidence>
<feature type="transmembrane region" description="Helical" evidence="6">
    <location>
        <begin position="73"/>
        <end position="95"/>
    </location>
</feature>
<dbReference type="Gene3D" id="1.25.40.10">
    <property type="entry name" value="Tetratricopeptide repeat domain"/>
    <property type="match status" value="1"/>
</dbReference>
<keyword evidence="5" id="KW-0802">TPR repeat</keyword>
<feature type="transmembrane region" description="Helical" evidence="6">
    <location>
        <begin position="411"/>
        <end position="430"/>
    </location>
</feature>